<dbReference type="Proteomes" id="UP000663090">
    <property type="component" value="Chromosome"/>
</dbReference>
<evidence type="ECO:0000313" key="3">
    <source>
        <dbReference type="Proteomes" id="UP000663090"/>
    </source>
</evidence>
<dbReference type="RefSeq" id="WP_206714254.1">
    <property type="nucleotide sequence ID" value="NZ_CP071091.1"/>
</dbReference>
<feature type="domain" description="Suppressor of fused-like" evidence="1">
    <location>
        <begin position="38"/>
        <end position="189"/>
    </location>
</feature>
<keyword evidence="3" id="KW-1185">Reference proteome</keyword>
<dbReference type="InterPro" id="IPR020941">
    <property type="entry name" value="SUFU-like_domain"/>
</dbReference>
<name>A0ABX7N4L7_9BACT</name>
<reference evidence="2 3" key="1">
    <citation type="submission" date="2021-02" db="EMBL/GenBank/DDBJ databases">
        <title>De Novo genome assembly of isolated myxobacteria.</title>
        <authorList>
            <person name="Stevens D.C."/>
        </authorList>
    </citation>
    <scope>NUCLEOTIDE SEQUENCE [LARGE SCALE GENOMIC DNA]</scope>
    <source>
        <strain evidence="2 3">SCHIC003</strain>
    </source>
</reference>
<accession>A0ABX7N4L7</accession>
<sequence>MDSPELFQHDLRRTVVLGAYMRHWGMPLDRQRFSRQTDVVEVYLFPATAESPVARFATVGASSFAREGGTRSEFLLVLPADLGGATFEEVAGFLMDFVLYSRRDDVMVQPGRGVPPSPLVPKSWPTRALLVDEAVGEDEEFERLHLGPQHIELWWLVPLHEAEYAFIQKEGFDAFSELLDASDSSPAEVHRPSLV</sequence>
<organism evidence="2 3">
    <name type="scientific">Myxococcus landrumensis</name>
    <dbReference type="NCBI Taxonomy" id="2813577"/>
    <lineage>
        <taxon>Bacteria</taxon>
        <taxon>Pseudomonadati</taxon>
        <taxon>Myxococcota</taxon>
        <taxon>Myxococcia</taxon>
        <taxon>Myxococcales</taxon>
        <taxon>Cystobacterineae</taxon>
        <taxon>Myxococcaceae</taxon>
        <taxon>Myxococcus</taxon>
    </lineage>
</organism>
<evidence type="ECO:0000313" key="2">
    <source>
        <dbReference type="EMBL" id="QSQ12529.1"/>
    </source>
</evidence>
<gene>
    <name evidence="2" type="ORF">JY572_29800</name>
</gene>
<protein>
    <submittedName>
        <fullName evidence="2">Suppressor of fused domain protein</fullName>
    </submittedName>
</protein>
<dbReference type="Pfam" id="PF05076">
    <property type="entry name" value="SUFU"/>
    <property type="match status" value="1"/>
</dbReference>
<dbReference type="EMBL" id="CP071091">
    <property type="protein sequence ID" value="QSQ12529.1"/>
    <property type="molecule type" value="Genomic_DNA"/>
</dbReference>
<proteinExistence type="predicted"/>
<evidence type="ECO:0000259" key="1">
    <source>
        <dbReference type="Pfam" id="PF05076"/>
    </source>
</evidence>